<protein>
    <submittedName>
        <fullName evidence="1">Uncharacterized protein</fullName>
    </submittedName>
</protein>
<dbReference type="EMBL" id="JAENGZ010000585">
    <property type="protein sequence ID" value="KAG6956809.1"/>
    <property type="molecule type" value="Genomic_DNA"/>
</dbReference>
<evidence type="ECO:0000313" key="2">
    <source>
        <dbReference type="Proteomes" id="UP000688947"/>
    </source>
</evidence>
<gene>
    <name evidence="1" type="ORF">JG687_00010377</name>
</gene>
<organism evidence="1 2">
    <name type="scientific">Phytophthora cactorum</name>
    <dbReference type="NCBI Taxonomy" id="29920"/>
    <lineage>
        <taxon>Eukaryota</taxon>
        <taxon>Sar</taxon>
        <taxon>Stramenopiles</taxon>
        <taxon>Oomycota</taxon>
        <taxon>Peronosporomycetes</taxon>
        <taxon>Peronosporales</taxon>
        <taxon>Peronosporaceae</taxon>
        <taxon>Phytophthora</taxon>
    </lineage>
</organism>
<comment type="caution">
    <text evidence="1">The sequence shown here is derived from an EMBL/GenBank/DDBJ whole genome shotgun (WGS) entry which is preliminary data.</text>
</comment>
<dbReference type="AlphaFoldDB" id="A0A8T1U955"/>
<sequence>MRYTCCAWPRFPSFELKNPSAKRTPLKPSHLKIRRIPDRPHAASQKMAFRARWCELKNAGWFAMRNQPAYRTTTRISSQKIPIRTPVARTTSSERKSSCTIWTSVTLRLFRRRRRRDVRYPRAPQDVLLLQKLQSRTPLPLQLVRKLYVVCYTCDSH</sequence>
<dbReference type="Proteomes" id="UP000688947">
    <property type="component" value="Unassembled WGS sequence"/>
</dbReference>
<name>A0A8T1U955_9STRA</name>
<accession>A0A8T1U955</accession>
<proteinExistence type="predicted"/>
<reference evidence="1" key="1">
    <citation type="submission" date="2021-01" db="EMBL/GenBank/DDBJ databases">
        <title>Phytophthora aleatoria, a newly-described species from Pinus radiata is distinct from Phytophthora cactorum isolates based on comparative genomics.</title>
        <authorList>
            <person name="Mcdougal R."/>
            <person name="Panda P."/>
            <person name="Williams N."/>
            <person name="Studholme D.J."/>
        </authorList>
    </citation>
    <scope>NUCLEOTIDE SEQUENCE</scope>
    <source>
        <strain evidence="1">NZFS 3830</strain>
    </source>
</reference>
<evidence type="ECO:0000313" key="1">
    <source>
        <dbReference type="EMBL" id="KAG6956809.1"/>
    </source>
</evidence>